<organism evidence="1 2">
    <name type="scientific">Modicella reniformis</name>
    <dbReference type="NCBI Taxonomy" id="1440133"/>
    <lineage>
        <taxon>Eukaryota</taxon>
        <taxon>Fungi</taxon>
        <taxon>Fungi incertae sedis</taxon>
        <taxon>Mucoromycota</taxon>
        <taxon>Mortierellomycotina</taxon>
        <taxon>Mortierellomycetes</taxon>
        <taxon>Mortierellales</taxon>
        <taxon>Mortierellaceae</taxon>
        <taxon>Modicella</taxon>
    </lineage>
</organism>
<sequence length="55" mass="6262">ALEQAHANAISPKDHTELAQRAKEMTVTAIYPDVRDLHQELGNLRKDVHKFVRKA</sequence>
<keyword evidence="2" id="KW-1185">Reference proteome</keyword>
<dbReference type="EMBL" id="JAAAHW010005724">
    <property type="protein sequence ID" value="KAF9966718.1"/>
    <property type="molecule type" value="Genomic_DNA"/>
</dbReference>
<evidence type="ECO:0000313" key="2">
    <source>
        <dbReference type="Proteomes" id="UP000749646"/>
    </source>
</evidence>
<dbReference type="AlphaFoldDB" id="A0A9P6M5T9"/>
<accession>A0A9P6M5T9</accession>
<comment type="caution">
    <text evidence="1">The sequence shown here is derived from an EMBL/GenBank/DDBJ whole genome shotgun (WGS) entry which is preliminary data.</text>
</comment>
<feature type="non-terminal residue" evidence="1">
    <location>
        <position position="1"/>
    </location>
</feature>
<proteinExistence type="predicted"/>
<gene>
    <name evidence="1" type="ORF">BGZ65_000271</name>
</gene>
<name>A0A9P6M5T9_9FUNG</name>
<dbReference type="Proteomes" id="UP000749646">
    <property type="component" value="Unassembled WGS sequence"/>
</dbReference>
<evidence type="ECO:0000313" key="1">
    <source>
        <dbReference type="EMBL" id="KAF9966718.1"/>
    </source>
</evidence>
<reference evidence="1" key="1">
    <citation type="journal article" date="2020" name="Fungal Divers.">
        <title>Resolving the Mortierellaceae phylogeny through synthesis of multi-gene phylogenetics and phylogenomics.</title>
        <authorList>
            <person name="Vandepol N."/>
            <person name="Liber J."/>
            <person name="Desiro A."/>
            <person name="Na H."/>
            <person name="Kennedy M."/>
            <person name="Barry K."/>
            <person name="Grigoriev I.V."/>
            <person name="Miller A.N."/>
            <person name="O'Donnell K."/>
            <person name="Stajich J.E."/>
            <person name="Bonito G."/>
        </authorList>
    </citation>
    <scope>NUCLEOTIDE SEQUENCE</scope>
    <source>
        <strain evidence="1">MES-2147</strain>
    </source>
</reference>
<protein>
    <submittedName>
        <fullName evidence="1">Uncharacterized protein</fullName>
    </submittedName>
</protein>